<keyword evidence="4" id="KW-0732">Signal</keyword>
<protein>
    <submittedName>
        <fullName evidence="10">Ger(X)C family spore germination protein</fullName>
    </submittedName>
</protein>
<evidence type="ECO:0000256" key="4">
    <source>
        <dbReference type="ARBA" id="ARBA00022729"/>
    </source>
</evidence>
<gene>
    <name evidence="10" type="ORF">FKV70_23910</name>
</gene>
<evidence type="ECO:0000259" key="8">
    <source>
        <dbReference type="Pfam" id="PF05504"/>
    </source>
</evidence>
<dbReference type="NCBIfam" id="TIGR02887">
    <property type="entry name" value="spore_ger_x_C"/>
    <property type="match status" value="1"/>
</dbReference>
<accession>A0ABY3B0G3</accession>
<dbReference type="Pfam" id="PF25198">
    <property type="entry name" value="Spore_GerAC_N"/>
    <property type="match status" value="1"/>
</dbReference>
<comment type="similarity">
    <text evidence="2">Belongs to the GerABKC lipoprotein family.</text>
</comment>
<feature type="domain" description="Spore germination GerAC-like C-terminal" evidence="8">
    <location>
        <begin position="227"/>
        <end position="389"/>
    </location>
</feature>
<dbReference type="RefSeq" id="WP_142614782.1">
    <property type="nucleotide sequence ID" value="NZ_VIJZ01000015.1"/>
</dbReference>
<evidence type="ECO:0000259" key="9">
    <source>
        <dbReference type="Pfam" id="PF25198"/>
    </source>
</evidence>
<evidence type="ECO:0000313" key="10">
    <source>
        <dbReference type="EMBL" id="TQR94420.1"/>
    </source>
</evidence>
<dbReference type="InterPro" id="IPR046953">
    <property type="entry name" value="Spore_GerAC-like_C"/>
</dbReference>
<dbReference type="Proteomes" id="UP000319219">
    <property type="component" value="Unassembled WGS sequence"/>
</dbReference>
<dbReference type="Pfam" id="PF05504">
    <property type="entry name" value="Spore_GerAC"/>
    <property type="match status" value="1"/>
</dbReference>
<evidence type="ECO:0000256" key="3">
    <source>
        <dbReference type="ARBA" id="ARBA00022544"/>
    </source>
</evidence>
<proteinExistence type="inferred from homology"/>
<keyword evidence="11" id="KW-1185">Reference proteome</keyword>
<keyword evidence="7" id="KW-0449">Lipoprotein</keyword>
<dbReference type="PANTHER" id="PTHR35789">
    <property type="entry name" value="SPORE GERMINATION PROTEIN B3"/>
    <property type="match status" value="1"/>
</dbReference>
<dbReference type="PROSITE" id="PS51257">
    <property type="entry name" value="PROKAR_LIPOPROTEIN"/>
    <property type="match status" value="1"/>
</dbReference>
<evidence type="ECO:0000256" key="1">
    <source>
        <dbReference type="ARBA" id="ARBA00004635"/>
    </source>
</evidence>
<keyword evidence="3" id="KW-0309">Germination</keyword>
<evidence type="ECO:0000256" key="5">
    <source>
        <dbReference type="ARBA" id="ARBA00023136"/>
    </source>
</evidence>
<evidence type="ECO:0000256" key="2">
    <source>
        <dbReference type="ARBA" id="ARBA00007886"/>
    </source>
</evidence>
<dbReference type="InterPro" id="IPR057336">
    <property type="entry name" value="GerAC_N"/>
</dbReference>
<evidence type="ECO:0000256" key="6">
    <source>
        <dbReference type="ARBA" id="ARBA00023139"/>
    </source>
</evidence>
<sequence>MVRQIKVSYVLYIVVLLLTGCVDRTELNELGITTATGIDGHKGDWINTYQIIIPSAMTTGSGGSSTGASQSAVHTFSTQGKTLRETVTKSSLEYPRRLYFAQNNILVIGKKAAEQGIEEIIDIYLRNLDSRETVKVFIANGEARDFLKKLVPPEKIPGQALERIIEKNSKLGSIYPAVSMYQFISKISSDSGAAGVPEISLEGSEPEKLDSVDVFKETSAKNKLKLTGLSLFQKDKRVGFLNAKESMGVSWLNNQIKNTTVNYVDGNVTSAFLIRKAKVKVTPIKNSNHYYLNVDVKATGDLLSASSQREMKDMQSIHQLQMQAAEIIKLQIQEGWKALQQKNIDLIGVGNKIHQKHPKDWKKIKETWPEEFANMDIKIGVKMKLARPGLFEKSFNELLKNE</sequence>
<comment type="caution">
    <text evidence="10">The sequence shown here is derived from an EMBL/GenBank/DDBJ whole genome shotgun (WGS) entry which is preliminary data.</text>
</comment>
<keyword evidence="6" id="KW-0564">Palmitate</keyword>
<dbReference type="InterPro" id="IPR008844">
    <property type="entry name" value="Spore_GerAC-like"/>
</dbReference>
<dbReference type="EMBL" id="VIJZ01000015">
    <property type="protein sequence ID" value="TQR94420.1"/>
    <property type="molecule type" value="Genomic_DNA"/>
</dbReference>
<comment type="subcellular location">
    <subcellularLocation>
        <location evidence="1">Membrane</location>
        <topology evidence="1">Lipid-anchor</topology>
    </subcellularLocation>
</comment>
<evidence type="ECO:0000256" key="7">
    <source>
        <dbReference type="ARBA" id="ARBA00023288"/>
    </source>
</evidence>
<keyword evidence="5" id="KW-0472">Membrane</keyword>
<feature type="domain" description="Spore germination protein N-terminal" evidence="9">
    <location>
        <begin position="23"/>
        <end position="200"/>
    </location>
</feature>
<dbReference type="InterPro" id="IPR038501">
    <property type="entry name" value="Spore_GerAC_C_sf"/>
</dbReference>
<evidence type="ECO:0000313" key="11">
    <source>
        <dbReference type="Proteomes" id="UP000319219"/>
    </source>
</evidence>
<reference evidence="10 11" key="1">
    <citation type="submission" date="2019-07" db="EMBL/GenBank/DDBJ databases">
        <title>Paenibacillus ottowii sp. nov. isolated from a fermentation system processing bovine manure.</title>
        <authorList>
            <person name="Velazquez L.F."/>
            <person name="Rajbanshi S."/>
            <person name="Guan S."/>
            <person name="Hinchee M."/>
            <person name="Welsh A."/>
        </authorList>
    </citation>
    <scope>NUCLEOTIDE SEQUENCE [LARGE SCALE GENOMIC DNA]</scope>
    <source>
        <strain evidence="10 11">MS2379</strain>
    </source>
</reference>
<dbReference type="Gene3D" id="3.30.300.210">
    <property type="entry name" value="Nutrient germinant receptor protein C, domain 3"/>
    <property type="match status" value="1"/>
</dbReference>
<name>A0ABY3B0G3_9BACL</name>
<dbReference type="PANTHER" id="PTHR35789:SF1">
    <property type="entry name" value="SPORE GERMINATION PROTEIN B3"/>
    <property type="match status" value="1"/>
</dbReference>
<organism evidence="10 11">
    <name type="scientific">Paenibacillus ottowii</name>
    <dbReference type="NCBI Taxonomy" id="2315729"/>
    <lineage>
        <taxon>Bacteria</taxon>
        <taxon>Bacillati</taxon>
        <taxon>Bacillota</taxon>
        <taxon>Bacilli</taxon>
        <taxon>Bacillales</taxon>
        <taxon>Paenibacillaceae</taxon>
        <taxon>Paenibacillus</taxon>
    </lineage>
</organism>